<feature type="compositionally biased region" description="Polar residues" evidence="1">
    <location>
        <begin position="451"/>
        <end position="469"/>
    </location>
</feature>
<sequence length="651" mass="71584">MSLFGGSSLASSTQSSSTDDESEDSITPPATAAAPDAQDAQLPDILEADDEDDSDYEDEDEDDDDDDDAGVLDVRPNRFKGKASTWRGYTEADRDIANSLSQIESGDLAAHLYNAHALKRRVRLPSDEIESISNWRSKDTWLKRGDQLAFTDDAGEEQAELVPFKAWTAWPLPPGIVPASNERFGRRRSNAEREGWSIGGVGEQEPGDELREEVLAVMLRAAKEKWESRESDIDSDRTTRHRGVKGRSTSAQSTRSASALSDFDIDTQTGSTAGTNGDLAPVKRSETGPAHLIGKQKRAYRRKPPVQVSKPAILADEERARTLLLPSTNSLLARIDILAAAIRRSRLNQFGHGAYSDTSGSEMITDGGSGSSRSRSRSRPRSKSVTSRGKATRSSSQPRTEFKTSRTVVSHKKGTQHADASSLDDDSASDFEGDRENKRCIRSKKRAPSKTRGSAGSDESPSRPGQTYSGLIDWSEVLGLASMTGWDEGAVARTAQRCAALFGEGMDFRCFDTTSDDLSKPVHFRPSTISSLDSTGFGEPMSEKRPYCSKDALRCPHTNCDGHRHDFSTHYRVVQHIMRQHGYDPRENDSDNEERTYGGVHIDGFLQLIAPKKGWIGRGRSKSVDSRSSHKRRKIKKEEDDGSNSSFEVSD</sequence>
<organism evidence="3 4">
    <name type="scientific">Lophiotrema nucula</name>
    <dbReference type="NCBI Taxonomy" id="690887"/>
    <lineage>
        <taxon>Eukaryota</taxon>
        <taxon>Fungi</taxon>
        <taxon>Dikarya</taxon>
        <taxon>Ascomycota</taxon>
        <taxon>Pezizomycotina</taxon>
        <taxon>Dothideomycetes</taxon>
        <taxon>Pleosporomycetidae</taxon>
        <taxon>Pleosporales</taxon>
        <taxon>Lophiotremataceae</taxon>
        <taxon>Lophiotrema</taxon>
    </lineage>
</organism>
<feature type="region of interest" description="Disordered" evidence="1">
    <location>
        <begin position="226"/>
        <end position="307"/>
    </location>
</feature>
<evidence type="ECO:0000313" key="4">
    <source>
        <dbReference type="Proteomes" id="UP000799770"/>
    </source>
</evidence>
<feature type="compositionally biased region" description="Acidic residues" evidence="1">
    <location>
        <begin position="422"/>
        <end position="431"/>
    </location>
</feature>
<dbReference type="AlphaFoldDB" id="A0A6A5YTF0"/>
<feature type="compositionally biased region" description="Basic residues" evidence="1">
    <location>
        <begin position="440"/>
        <end position="449"/>
    </location>
</feature>
<proteinExistence type="predicted"/>
<feature type="compositionally biased region" description="Basic residues" evidence="1">
    <location>
        <begin position="294"/>
        <end position="304"/>
    </location>
</feature>
<name>A0A6A5YTF0_9PLEO</name>
<feature type="region of interest" description="Disordered" evidence="1">
    <location>
        <begin position="616"/>
        <end position="651"/>
    </location>
</feature>
<protein>
    <recommendedName>
        <fullName evidence="2">Rrn9 domain-containing protein</fullName>
    </recommendedName>
</protein>
<feature type="compositionally biased region" description="Basic and acidic residues" evidence="1">
    <location>
        <begin position="226"/>
        <end position="238"/>
    </location>
</feature>
<feature type="domain" description="Rrn9" evidence="2">
    <location>
        <begin position="100"/>
        <end position="184"/>
    </location>
</feature>
<feature type="compositionally biased region" description="Acidic residues" evidence="1">
    <location>
        <begin position="46"/>
        <end position="70"/>
    </location>
</feature>
<accession>A0A6A5YTF0</accession>
<dbReference type="InterPro" id="IPR019622">
    <property type="entry name" value="Rrn9_dom"/>
</dbReference>
<dbReference type="OrthoDB" id="5412288at2759"/>
<evidence type="ECO:0000259" key="2">
    <source>
        <dbReference type="Pfam" id="PF10680"/>
    </source>
</evidence>
<feature type="compositionally biased region" description="Low complexity" evidence="1">
    <location>
        <begin position="7"/>
        <end position="17"/>
    </location>
</feature>
<gene>
    <name evidence="3" type="ORF">BDV96DRAFT_584119</name>
</gene>
<evidence type="ECO:0000313" key="3">
    <source>
        <dbReference type="EMBL" id="KAF2110014.1"/>
    </source>
</evidence>
<dbReference type="Pfam" id="PF10680">
    <property type="entry name" value="RRN9"/>
    <property type="match status" value="1"/>
</dbReference>
<keyword evidence="4" id="KW-1185">Reference proteome</keyword>
<dbReference type="EMBL" id="ML977339">
    <property type="protein sequence ID" value="KAF2110014.1"/>
    <property type="molecule type" value="Genomic_DNA"/>
</dbReference>
<feature type="region of interest" description="Disordered" evidence="1">
    <location>
        <begin position="1"/>
        <end position="77"/>
    </location>
</feature>
<feature type="compositionally biased region" description="Low complexity" evidence="1">
    <location>
        <begin position="25"/>
        <end position="41"/>
    </location>
</feature>
<evidence type="ECO:0000256" key="1">
    <source>
        <dbReference type="SAM" id="MobiDB-lite"/>
    </source>
</evidence>
<feature type="compositionally biased region" description="Polar residues" evidence="1">
    <location>
        <begin position="266"/>
        <end position="275"/>
    </location>
</feature>
<reference evidence="3" key="1">
    <citation type="journal article" date="2020" name="Stud. Mycol.">
        <title>101 Dothideomycetes genomes: a test case for predicting lifestyles and emergence of pathogens.</title>
        <authorList>
            <person name="Haridas S."/>
            <person name="Albert R."/>
            <person name="Binder M."/>
            <person name="Bloem J."/>
            <person name="Labutti K."/>
            <person name="Salamov A."/>
            <person name="Andreopoulos B."/>
            <person name="Baker S."/>
            <person name="Barry K."/>
            <person name="Bills G."/>
            <person name="Bluhm B."/>
            <person name="Cannon C."/>
            <person name="Castanera R."/>
            <person name="Culley D."/>
            <person name="Daum C."/>
            <person name="Ezra D."/>
            <person name="Gonzalez J."/>
            <person name="Henrissat B."/>
            <person name="Kuo A."/>
            <person name="Liang C."/>
            <person name="Lipzen A."/>
            <person name="Lutzoni F."/>
            <person name="Magnuson J."/>
            <person name="Mondo S."/>
            <person name="Nolan M."/>
            <person name="Ohm R."/>
            <person name="Pangilinan J."/>
            <person name="Park H.-J."/>
            <person name="Ramirez L."/>
            <person name="Alfaro M."/>
            <person name="Sun H."/>
            <person name="Tritt A."/>
            <person name="Yoshinaga Y."/>
            <person name="Zwiers L.-H."/>
            <person name="Turgeon B."/>
            <person name="Goodwin S."/>
            <person name="Spatafora J."/>
            <person name="Crous P."/>
            <person name="Grigoriev I."/>
        </authorList>
    </citation>
    <scope>NUCLEOTIDE SEQUENCE</scope>
    <source>
        <strain evidence="3">CBS 627.86</strain>
    </source>
</reference>
<feature type="region of interest" description="Disordered" evidence="1">
    <location>
        <begin position="353"/>
        <end position="469"/>
    </location>
</feature>
<feature type="compositionally biased region" description="Low complexity" evidence="1">
    <location>
        <begin position="247"/>
        <end position="261"/>
    </location>
</feature>
<dbReference type="Proteomes" id="UP000799770">
    <property type="component" value="Unassembled WGS sequence"/>
</dbReference>